<organism evidence="1 2">
    <name type="scientific">Cupriavidus metallidurans</name>
    <dbReference type="NCBI Taxonomy" id="119219"/>
    <lineage>
        <taxon>Bacteria</taxon>
        <taxon>Pseudomonadati</taxon>
        <taxon>Pseudomonadota</taxon>
        <taxon>Betaproteobacteria</taxon>
        <taxon>Burkholderiales</taxon>
        <taxon>Burkholderiaceae</taxon>
        <taxon>Cupriavidus</taxon>
    </lineage>
</organism>
<proteinExistence type="predicted"/>
<dbReference type="Proteomes" id="UP000253772">
    <property type="component" value="Chromosome c2"/>
</dbReference>
<sequence length="98" mass="10584">MIRLPRRGYSGAPSEDDRYLPAFAPSLHVFTVWGATWLHASDLLGSTATLKLYGEAGAACAMACEANKAPAAAISMHRRIIMVFFAALMHGFSSLRTL</sequence>
<evidence type="ECO:0000313" key="2">
    <source>
        <dbReference type="Proteomes" id="UP000253772"/>
    </source>
</evidence>
<dbReference type="AlphaFoldDB" id="A0A132HU46"/>
<reference evidence="1 2" key="1">
    <citation type="submission" date="2019-03" db="EMBL/GenBank/DDBJ databases">
        <title>Comparative insights into the high quality Complete genome sequence of highly metal resistant Cupriavidus metallidurans strain BS1 isolated from a gold-copper mine.</title>
        <authorList>
            <person name="Mazhar H.S."/>
            <person name="Rensing C."/>
        </authorList>
    </citation>
    <scope>NUCLEOTIDE SEQUENCE [LARGE SCALE GENOMIC DNA]</scope>
    <source>
        <strain evidence="1 2">BS1</strain>
    </source>
</reference>
<dbReference type="GeneID" id="92822695"/>
<protein>
    <submittedName>
        <fullName evidence="1">Uncharacterized protein</fullName>
    </submittedName>
</protein>
<dbReference type="RefSeq" id="WP_008642731.1">
    <property type="nucleotide sequence ID" value="NZ_CP037901.1"/>
</dbReference>
<gene>
    <name evidence="1" type="ORF">DDF84_027760</name>
</gene>
<dbReference type="EMBL" id="CP037901">
    <property type="protein sequence ID" value="QBP13419.1"/>
    <property type="molecule type" value="Genomic_DNA"/>
</dbReference>
<accession>A0A132HU46</accession>
<dbReference type="OrthoDB" id="8969694at2"/>
<name>A0A132HU46_9BURK</name>
<evidence type="ECO:0000313" key="1">
    <source>
        <dbReference type="EMBL" id="QBP13419.1"/>
    </source>
</evidence>